<dbReference type="Pfam" id="PF09073">
    <property type="entry name" value="BUD22"/>
    <property type="match status" value="1"/>
</dbReference>
<feature type="region of interest" description="Disordered" evidence="2">
    <location>
        <begin position="1"/>
        <end position="24"/>
    </location>
</feature>
<dbReference type="PANTHER" id="PTHR23325">
    <property type="entry name" value="SERUM RESPONSE FACTOR-BINDING"/>
    <property type="match status" value="1"/>
</dbReference>
<dbReference type="STRING" id="230819.A0A5C3LGT7"/>
<feature type="region of interest" description="Disordered" evidence="2">
    <location>
        <begin position="167"/>
        <end position="282"/>
    </location>
</feature>
<dbReference type="Proteomes" id="UP000307440">
    <property type="component" value="Unassembled WGS sequence"/>
</dbReference>
<feature type="compositionally biased region" description="Acidic residues" evidence="2">
    <location>
        <begin position="250"/>
        <end position="268"/>
    </location>
</feature>
<sequence>MTDAVKPNLKRKHREISKDDLPTKVAGKLHHELQEVHQACKKAKTFETQKLVKKLKSLRKDSNESPGITEHEAQLGVMKDVDLRQISNTAFRTKVLKGRLLRDNEILKEALEKEITTTTAAPPTPGTPLAKVQARLLSSKHLAVQIQTSLDSLKAVIDPEFALQNKKKLRTPSADQPKPHAPSLLSQMASVSRSDNDESDGEEGDDLIAHGSESESADIGPEDDGWESGSIGSDGAEDTGASASRIQGLDDSDLEDSDASDLEEDEEVATSRANKVAPPPKATAIARSSLKAKESTFLPSLAVGYVSGSDDSDIEDEANVAEPRKNRRGQRARRAIWEKKYGKNANHTKAAVKVLAEVQRSKPRSNNGNTRKERRSKGYSAPQVSGANTTALVSRDSNPAASKSSNSATKGLHPSWEAKRKLKEKERDAIVPSQGKKIKFQ</sequence>
<evidence type="ECO:0000256" key="1">
    <source>
        <dbReference type="ARBA" id="ARBA00023054"/>
    </source>
</evidence>
<dbReference type="AlphaFoldDB" id="A0A5C3LGT7"/>
<dbReference type="OrthoDB" id="3364872at2759"/>
<dbReference type="InterPro" id="IPR037393">
    <property type="entry name" value="Bud22/SRFB1"/>
</dbReference>
<organism evidence="4 5">
    <name type="scientific">Coprinopsis marcescibilis</name>
    <name type="common">Agaric fungus</name>
    <name type="synonym">Psathyrella marcescibilis</name>
    <dbReference type="NCBI Taxonomy" id="230819"/>
    <lineage>
        <taxon>Eukaryota</taxon>
        <taxon>Fungi</taxon>
        <taxon>Dikarya</taxon>
        <taxon>Basidiomycota</taxon>
        <taxon>Agaricomycotina</taxon>
        <taxon>Agaricomycetes</taxon>
        <taxon>Agaricomycetidae</taxon>
        <taxon>Agaricales</taxon>
        <taxon>Agaricineae</taxon>
        <taxon>Psathyrellaceae</taxon>
        <taxon>Coprinopsis</taxon>
    </lineage>
</organism>
<evidence type="ECO:0000313" key="5">
    <source>
        <dbReference type="Proteomes" id="UP000307440"/>
    </source>
</evidence>
<dbReference type="GO" id="GO:0030686">
    <property type="term" value="C:90S preribosome"/>
    <property type="evidence" value="ECO:0007669"/>
    <property type="project" value="TreeGrafter"/>
</dbReference>
<feature type="compositionally biased region" description="Basic residues" evidence="2">
    <location>
        <begin position="325"/>
        <end position="334"/>
    </location>
</feature>
<dbReference type="InterPro" id="IPR015158">
    <property type="entry name" value="Bud22_dom"/>
</dbReference>
<feature type="compositionally biased region" description="Acidic residues" evidence="2">
    <location>
        <begin position="310"/>
        <end position="319"/>
    </location>
</feature>
<dbReference type="GO" id="GO:0030490">
    <property type="term" value="P:maturation of SSU-rRNA"/>
    <property type="evidence" value="ECO:0007669"/>
    <property type="project" value="TreeGrafter"/>
</dbReference>
<protein>
    <submittedName>
        <fullName evidence="4">Bud-site selection protein</fullName>
    </submittedName>
</protein>
<feature type="compositionally biased region" description="Acidic residues" evidence="2">
    <location>
        <begin position="197"/>
        <end position="206"/>
    </location>
</feature>
<dbReference type="PANTHER" id="PTHR23325:SF1">
    <property type="entry name" value="SERUM RESPONSE FACTOR-BINDING PROTEIN 1"/>
    <property type="match status" value="1"/>
</dbReference>
<accession>A0A5C3LGT7</accession>
<proteinExistence type="predicted"/>
<feature type="region of interest" description="Disordered" evidence="2">
    <location>
        <begin position="305"/>
        <end position="441"/>
    </location>
</feature>
<evidence type="ECO:0000256" key="2">
    <source>
        <dbReference type="SAM" id="MobiDB-lite"/>
    </source>
</evidence>
<dbReference type="EMBL" id="ML210162">
    <property type="protein sequence ID" value="TFK27741.1"/>
    <property type="molecule type" value="Genomic_DNA"/>
</dbReference>
<feature type="compositionally biased region" description="Polar residues" evidence="2">
    <location>
        <begin position="184"/>
        <end position="193"/>
    </location>
</feature>
<keyword evidence="1" id="KW-0175">Coiled coil</keyword>
<feature type="compositionally biased region" description="Polar residues" evidence="2">
    <location>
        <begin position="382"/>
        <end position="396"/>
    </location>
</feature>
<feature type="compositionally biased region" description="Basic and acidic residues" evidence="2">
    <location>
        <begin position="416"/>
        <end position="429"/>
    </location>
</feature>
<feature type="compositionally biased region" description="Low complexity" evidence="2">
    <location>
        <begin position="397"/>
        <end position="408"/>
    </location>
</feature>
<feature type="domain" description="Bud22" evidence="3">
    <location>
        <begin position="29"/>
        <end position="440"/>
    </location>
</feature>
<reference evidence="4 5" key="1">
    <citation type="journal article" date="2019" name="Nat. Ecol. Evol.">
        <title>Megaphylogeny resolves global patterns of mushroom evolution.</title>
        <authorList>
            <person name="Varga T."/>
            <person name="Krizsan K."/>
            <person name="Foldi C."/>
            <person name="Dima B."/>
            <person name="Sanchez-Garcia M."/>
            <person name="Sanchez-Ramirez S."/>
            <person name="Szollosi G.J."/>
            <person name="Szarkandi J.G."/>
            <person name="Papp V."/>
            <person name="Albert L."/>
            <person name="Andreopoulos W."/>
            <person name="Angelini C."/>
            <person name="Antonin V."/>
            <person name="Barry K.W."/>
            <person name="Bougher N.L."/>
            <person name="Buchanan P."/>
            <person name="Buyck B."/>
            <person name="Bense V."/>
            <person name="Catcheside P."/>
            <person name="Chovatia M."/>
            <person name="Cooper J."/>
            <person name="Damon W."/>
            <person name="Desjardin D."/>
            <person name="Finy P."/>
            <person name="Geml J."/>
            <person name="Haridas S."/>
            <person name="Hughes K."/>
            <person name="Justo A."/>
            <person name="Karasinski D."/>
            <person name="Kautmanova I."/>
            <person name="Kiss B."/>
            <person name="Kocsube S."/>
            <person name="Kotiranta H."/>
            <person name="LaButti K.M."/>
            <person name="Lechner B.E."/>
            <person name="Liimatainen K."/>
            <person name="Lipzen A."/>
            <person name="Lukacs Z."/>
            <person name="Mihaltcheva S."/>
            <person name="Morgado L.N."/>
            <person name="Niskanen T."/>
            <person name="Noordeloos M.E."/>
            <person name="Ohm R.A."/>
            <person name="Ortiz-Santana B."/>
            <person name="Ovrebo C."/>
            <person name="Racz N."/>
            <person name="Riley R."/>
            <person name="Savchenko A."/>
            <person name="Shiryaev A."/>
            <person name="Soop K."/>
            <person name="Spirin V."/>
            <person name="Szebenyi C."/>
            <person name="Tomsovsky M."/>
            <person name="Tulloss R.E."/>
            <person name="Uehling J."/>
            <person name="Grigoriev I.V."/>
            <person name="Vagvolgyi C."/>
            <person name="Papp T."/>
            <person name="Martin F.M."/>
            <person name="Miettinen O."/>
            <person name="Hibbett D.S."/>
            <person name="Nagy L.G."/>
        </authorList>
    </citation>
    <scope>NUCLEOTIDE SEQUENCE [LARGE SCALE GENOMIC DNA]</scope>
    <source>
        <strain evidence="4 5">CBS 121175</strain>
    </source>
</reference>
<evidence type="ECO:0000313" key="4">
    <source>
        <dbReference type="EMBL" id="TFK27741.1"/>
    </source>
</evidence>
<keyword evidence="5" id="KW-1185">Reference proteome</keyword>
<name>A0A5C3LGT7_COPMA</name>
<dbReference type="GO" id="GO:0005634">
    <property type="term" value="C:nucleus"/>
    <property type="evidence" value="ECO:0007669"/>
    <property type="project" value="TreeGrafter"/>
</dbReference>
<gene>
    <name evidence="4" type="ORF">FA15DRAFT_666213</name>
</gene>
<evidence type="ECO:0000259" key="3">
    <source>
        <dbReference type="Pfam" id="PF09073"/>
    </source>
</evidence>